<name>A0A7D5UP72_IPOBA</name>
<accession>A0A7D5UP72</accession>
<keyword evidence="2" id="KW-0805">Transcription regulation</keyword>
<dbReference type="AlphaFoldDB" id="A0A7D5UP72"/>
<keyword evidence="4" id="KW-0804">Transcription</keyword>
<evidence type="ECO:0000259" key="7">
    <source>
        <dbReference type="PROSITE" id="PS50066"/>
    </source>
</evidence>
<dbReference type="PROSITE" id="PS00350">
    <property type="entry name" value="MADS_BOX_1"/>
    <property type="match status" value="1"/>
</dbReference>
<feature type="domain" description="MADS-box" evidence="7">
    <location>
        <begin position="1"/>
        <end position="61"/>
    </location>
</feature>
<evidence type="ECO:0000313" key="9">
    <source>
        <dbReference type="EMBL" id="QLI63241.1"/>
    </source>
</evidence>
<evidence type="ECO:0000256" key="2">
    <source>
        <dbReference type="ARBA" id="ARBA00023015"/>
    </source>
</evidence>
<dbReference type="GO" id="GO:0000977">
    <property type="term" value="F:RNA polymerase II transcription regulatory region sequence-specific DNA binding"/>
    <property type="evidence" value="ECO:0007669"/>
    <property type="project" value="InterPro"/>
</dbReference>
<reference evidence="9" key="1">
    <citation type="submission" date="2019-11" db="EMBL/GenBank/DDBJ databases">
        <title>Differential expression pattern of novel MADS-box genes in root formation and differentiation of sweetpotato (Ipomoea batatas (L.) Lam.).</title>
        <authorList>
            <person name="Jang M."/>
            <person name="Lee J."/>
            <person name="Kim J.-S."/>
            <person name="Nie H."/>
            <person name="Kim S."/>
            <person name="Kim S.-H."/>
        </authorList>
    </citation>
    <scope>NUCLEOTIDE SEQUENCE</scope>
</reference>
<dbReference type="GO" id="GO:0046983">
    <property type="term" value="F:protein dimerization activity"/>
    <property type="evidence" value="ECO:0007669"/>
    <property type="project" value="InterPro"/>
</dbReference>
<comment type="subcellular location">
    <subcellularLocation>
        <location evidence="1">Nucleus</location>
    </subcellularLocation>
</comment>
<dbReference type="SUPFAM" id="SSF55455">
    <property type="entry name" value="SRF-like"/>
    <property type="match status" value="1"/>
</dbReference>
<evidence type="ECO:0000256" key="1">
    <source>
        <dbReference type="ARBA" id="ARBA00004123"/>
    </source>
</evidence>
<dbReference type="PANTHER" id="PTHR48019">
    <property type="entry name" value="SERUM RESPONSE FACTOR HOMOLOG"/>
    <property type="match status" value="1"/>
</dbReference>
<dbReference type="InterPro" id="IPR002100">
    <property type="entry name" value="TF_MADSbox"/>
</dbReference>
<keyword evidence="5" id="KW-0539">Nucleus</keyword>
<sequence>MVRQKIEIKKIDSLSARQVTFAKRRRGLFKKAQELSTLCDVELGLIVFSATGKLSEYSSSSMVQVLARHNMHSEKNENDLEHHHHPQLPLQLQQDNRCTHAMLLKEYKDKDRHLRQLKGEDLQELGMEDLIRLEKQMERGLSRVQKSKDDIRLKEMSALKKKEATLKDENAQMKQFFDQMGSSMSTQGDKPSPDQEGQYDDSVTNTCNLAHNHLPNCNSDTFLTLGLPFPD</sequence>
<keyword evidence="3" id="KW-0238">DNA-binding</keyword>
<dbReference type="Gene3D" id="3.40.1810.10">
    <property type="entry name" value="Transcription factor, MADS-box"/>
    <property type="match status" value="1"/>
</dbReference>
<feature type="region of interest" description="Disordered" evidence="6">
    <location>
        <begin position="181"/>
        <end position="203"/>
    </location>
</feature>
<dbReference type="GO" id="GO:0005634">
    <property type="term" value="C:nucleus"/>
    <property type="evidence" value="ECO:0007669"/>
    <property type="project" value="UniProtKB-SubCell"/>
</dbReference>
<organism evidence="9">
    <name type="scientific">Ipomoea batatas</name>
    <name type="common">Sweet potato</name>
    <name type="synonym">Convolvulus batatas</name>
    <dbReference type="NCBI Taxonomy" id="4120"/>
    <lineage>
        <taxon>Eukaryota</taxon>
        <taxon>Viridiplantae</taxon>
        <taxon>Streptophyta</taxon>
        <taxon>Embryophyta</taxon>
        <taxon>Tracheophyta</taxon>
        <taxon>Spermatophyta</taxon>
        <taxon>Magnoliopsida</taxon>
        <taxon>eudicotyledons</taxon>
        <taxon>Gunneridae</taxon>
        <taxon>Pentapetalae</taxon>
        <taxon>asterids</taxon>
        <taxon>lamiids</taxon>
        <taxon>Solanales</taxon>
        <taxon>Convolvulaceae</taxon>
        <taxon>Ipomoeeae</taxon>
        <taxon>Ipomoea</taxon>
    </lineage>
</organism>
<dbReference type="GO" id="GO:0003700">
    <property type="term" value="F:DNA-binding transcription factor activity"/>
    <property type="evidence" value="ECO:0007669"/>
    <property type="project" value="InterPro"/>
</dbReference>
<dbReference type="EMBL" id="MN707957">
    <property type="protein sequence ID" value="QLI63241.1"/>
    <property type="molecule type" value="mRNA"/>
</dbReference>
<dbReference type="InterPro" id="IPR002487">
    <property type="entry name" value="TF_Kbox"/>
</dbReference>
<evidence type="ECO:0000256" key="3">
    <source>
        <dbReference type="ARBA" id="ARBA00023125"/>
    </source>
</evidence>
<evidence type="ECO:0000256" key="5">
    <source>
        <dbReference type="ARBA" id="ARBA00023242"/>
    </source>
</evidence>
<evidence type="ECO:0000256" key="6">
    <source>
        <dbReference type="SAM" id="MobiDB-lite"/>
    </source>
</evidence>
<proteinExistence type="evidence at transcript level"/>
<dbReference type="PRINTS" id="PR00404">
    <property type="entry name" value="MADSDOMAIN"/>
</dbReference>
<dbReference type="PROSITE" id="PS51297">
    <property type="entry name" value="K_BOX"/>
    <property type="match status" value="1"/>
</dbReference>
<evidence type="ECO:0000256" key="4">
    <source>
        <dbReference type="ARBA" id="ARBA00023163"/>
    </source>
</evidence>
<dbReference type="Pfam" id="PF00319">
    <property type="entry name" value="SRF-TF"/>
    <property type="match status" value="1"/>
</dbReference>
<protein>
    <submittedName>
        <fullName evidence="9">MADS-box protein SHORT VEGETATIVE PHASE-like protein 3</fullName>
    </submittedName>
</protein>
<dbReference type="PROSITE" id="PS50066">
    <property type="entry name" value="MADS_BOX_2"/>
    <property type="match status" value="1"/>
</dbReference>
<feature type="domain" description="K-box" evidence="8">
    <location>
        <begin position="93"/>
        <end position="183"/>
    </location>
</feature>
<evidence type="ECO:0000259" key="8">
    <source>
        <dbReference type="PROSITE" id="PS51297"/>
    </source>
</evidence>
<dbReference type="InterPro" id="IPR050142">
    <property type="entry name" value="MADS-box/MEF2_TF"/>
</dbReference>
<dbReference type="SMART" id="SM00432">
    <property type="entry name" value="MADS"/>
    <property type="match status" value="1"/>
</dbReference>
<dbReference type="Pfam" id="PF01486">
    <property type="entry name" value="K-box"/>
    <property type="match status" value="1"/>
</dbReference>
<dbReference type="InterPro" id="IPR033896">
    <property type="entry name" value="MEF2-like_N"/>
</dbReference>
<dbReference type="GO" id="GO:0045944">
    <property type="term" value="P:positive regulation of transcription by RNA polymerase II"/>
    <property type="evidence" value="ECO:0007669"/>
    <property type="project" value="InterPro"/>
</dbReference>
<dbReference type="InterPro" id="IPR036879">
    <property type="entry name" value="TF_MADSbox_sf"/>
</dbReference>
<gene>
    <name evidence="9" type="primary">SVP3</name>
</gene>
<dbReference type="CDD" id="cd00265">
    <property type="entry name" value="MADS_MEF2_like"/>
    <property type="match status" value="1"/>
</dbReference>